<proteinExistence type="predicted"/>
<reference evidence="2 3" key="1">
    <citation type="submission" date="2014-04" db="EMBL/GenBank/DDBJ databases">
        <authorList>
            <consortium name="DOE Joint Genome Institute"/>
            <person name="Kuo A."/>
            <person name="Girlanda M."/>
            <person name="Perotto S."/>
            <person name="Kohler A."/>
            <person name="Nagy L.G."/>
            <person name="Floudas D."/>
            <person name="Copeland A."/>
            <person name="Barry K.W."/>
            <person name="Cichocki N."/>
            <person name="Veneault-Fourrey C."/>
            <person name="LaButti K."/>
            <person name="Lindquist E.A."/>
            <person name="Lipzen A."/>
            <person name="Lundell T."/>
            <person name="Morin E."/>
            <person name="Murat C."/>
            <person name="Sun H."/>
            <person name="Tunlid A."/>
            <person name="Henrissat B."/>
            <person name="Grigoriev I.V."/>
            <person name="Hibbett D.S."/>
            <person name="Martin F."/>
            <person name="Nordberg H.P."/>
            <person name="Cantor M.N."/>
            <person name="Hua S.X."/>
        </authorList>
    </citation>
    <scope>NUCLEOTIDE SEQUENCE [LARGE SCALE GENOMIC DNA]</scope>
    <source>
        <strain evidence="2 3">MUT 4182</strain>
    </source>
</reference>
<dbReference type="OrthoDB" id="4062651at2759"/>
<dbReference type="PIRSF" id="PIRSF000654">
    <property type="entry name" value="Integrin-linked_kinase"/>
    <property type="match status" value="1"/>
</dbReference>
<organism evidence="2 3">
    <name type="scientific">Tulasnella calospora MUT 4182</name>
    <dbReference type="NCBI Taxonomy" id="1051891"/>
    <lineage>
        <taxon>Eukaryota</taxon>
        <taxon>Fungi</taxon>
        <taxon>Dikarya</taxon>
        <taxon>Basidiomycota</taxon>
        <taxon>Agaricomycotina</taxon>
        <taxon>Agaricomycetes</taxon>
        <taxon>Cantharellales</taxon>
        <taxon>Tulasnellaceae</taxon>
        <taxon>Tulasnella</taxon>
    </lineage>
</organism>
<protein>
    <recommendedName>
        <fullName evidence="1">Protein kinase domain-containing protein</fullName>
    </recommendedName>
</protein>
<dbReference type="HOGENOM" id="CLU_000288_7_18_1"/>
<feature type="domain" description="Protein kinase" evidence="1">
    <location>
        <begin position="1"/>
        <end position="245"/>
    </location>
</feature>
<dbReference type="PANTHER" id="PTHR44329:SF214">
    <property type="entry name" value="PROTEIN KINASE DOMAIN-CONTAINING PROTEIN"/>
    <property type="match status" value="1"/>
</dbReference>
<feature type="non-terminal residue" evidence="2">
    <location>
        <position position="1"/>
    </location>
</feature>
<keyword evidence="3" id="KW-1185">Reference proteome</keyword>
<dbReference type="GO" id="GO:0005524">
    <property type="term" value="F:ATP binding"/>
    <property type="evidence" value="ECO:0007669"/>
    <property type="project" value="InterPro"/>
</dbReference>
<dbReference type="SMART" id="SM00220">
    <property type="entry name" value="S_TKc"/>
    <property type="match status" value="1"/>
</dbReference>
<dbReference type="InterPro" id="IPR000719">
    <property type="entry name" value="Prot_kinase_dom"/>
</dbReference>
<reference evidence="3" key="2">
    <citation type="submission" date="2015-01" db="EMBL/GenBank/DDBJ databases">
        <title>Evolutionary Origins and Diversification of the Mycorrhizal Mutualists.</title>
        <authorList>
            <consortium name="DOE Joint Genome Institute"/>
            <consortium name="Mycorrhizal Genomics Consortium"/>
            <person name="Kohler A."/>
            <person name="Kuo A."/>
            <person name="Nagy L.G."/>
            <person name="Floudas D."/>
            <person name="Copeland A."/>
            <person name="Barry K.W."/>
            <person name="Cichocki N."/>
            <person name="Veneault-Fourrey C."/>
            <person name="LaButti K."/>
            <person name="Lindquist E.A."/>
            <person name="Lipzen A."/>
            <person name="Lundell T."/>
            <person name="Morin E."/>
            <person name="Murat C."/>
            <person name="Riley R."/>
            <person name="Ohm R."/>
            <person name="Sun H."/>
            <person name="Tunlid A."/>
            <person name="Henrissat B."/>
            <person name="Grigoriev I.V."/>
            <person name="Hibbett D.S."/>
            <person name="Martin F."/>
        </authorList>
    </citation>
    <scope>NUCLEOTIDE SEQUENCE [LARGE SCALE GENOMIC DNA]</scope>
    <source>
        <strain evidence="3">MUT 4182</strain>
    </source>
</reference>
<dbReference type="PROSITE" id="PS00108">
    <property type="entry name" value="PROTEIN_KINASE_ST"/>
    <property type="match status" value="1"/>
</dbReference>
<dbReference type="SUPFAM" id="SSF56112">
    <property type="entry name" value="Protein kinase-like (PK-like)"/>
    <property type="match status" value="1"/>
</dbReference>
<dbReference type="InterPro" id="IPR008271">
    <property type="entry name" value="Ser/Thr_kinase_AS"/>
</dbReference>
<dbReference type="PROSITE" id="PS50011">
    <property type="entry name" value="PROTEIN_KINASE_DOM"/>
    <property type="match status" value="1"/>
</dbReference>
<accession>A0A0C3QTT4</accession>
<sequence length="245" mass="27584">NGFFCDVFVGNHSTVGKVALKRLRILGGTVDNRKVIKREAMAWRGLEHRHILQFLGTVERHRYLYFVSPFIENGTLVEYIVGHPDVNRLCETADALRYLHGKGVVHGDIKGNNILIDDNVHCLLCDFGLTKMAESRTSTSMRGVGTFRWQSPELWSDAPKSFSSDTYAFAITIAEVLAGKAPFSHLKNDPAVMHAVVDDNERPPKQPLESLSGVSYKNVWEVAEACWPKLPEERISMADAFERLR</sequence>
<evidence type="ECO:0000259" key="1">
    <source>
        <dbReference type="PROSITE" id="PS50011"/>
    </source>
</evidence>
<dbReference type="STRING" id="1051891.A0A0C3QTT4"/>
<dbReference type="Gene3D" id="1.10.510.10">
    <property type="entry name" value="Transferase(Phosphotransferase) domain 1"/>
    <property type="match status" value="1"/>
</dbReference>
<dbReference type="Proteomes" id="UP000054248">
    <property type="component" value="Unassembled WGS sequence"/>
</dbReference>
<evidence type="ECO:0000313" key="2">
    <source>
        <dbReference type="EMBL" id="KIO31704.1"/>
    </source>
</evidence>
<dbReference type="AlphaFoldDB" id="A0A0C3QTT4"/>
<dbReference type="Pfam" id="PF00069">
    <property type="entry name" value="Pkinase"/>
    <property type="match status" value="1"/>
</dbReference>
<name>A0A0C3QTT4_9AGAM</name>
<dbReference type="InterPro" id="IPR011009">
    <property type="entry name" value="Kinase-like_dom_sf"/>
</dbReference>
<feature type="non-terminal residue" evidence="2">
    <location>
        <position position="245"/>
    </location>
</feature>
<dbReference type="InterPro" id="IPR051681">
    <property type="entry name" value="Ser/Thr_Kinases-Pseudokinases"/>
</dbReference>
<gene>
    <name evidence="2" type="ORF">M407DRAFT_48542</name>
</gene>
<dbReference type="PANTHER" id="PTHR44329">
    <property type="entry name" value="SERINE/THREONINE-PROTEIN KINASE TNNI3K-RELATED"/>
    <property type="match status" value="1"/>
</dbReference>
<evidence type="ECO:0000313" key="3">
    <source>
        <dbReference type="Proteomes" id="UP000054248"/>
    </source>
</evidence>
<dbReference type="GO" id="GO:0004674">
    <property type="term" value="F:protein serine/threonine kinase activity"/>
    <property type="evidence" value="ECO:0007669"/>
    <property type="project" value="TreeGrafter"/>
</dbReference>
<dbReference type="EMBL" id="KN822960">
    <property type="protein sequence ID" value="KIO31704.1"/>
    <property type="molecule type" value="Genomic_DNA"/>
</dbReference>